<keyword evidence="3" id="KW-1185">Reference proteome</keyword>
<dbReference type="RefSeq" id="WP_012120194.1">
    <property type="nucleotide sequence ID" value="NC_009767.1"/>
</dbReference>
<dbReference type="STRING" id="383372.Rcas_1674"/>
<dbReference type="Proteomes" id="UP000000263">
    <property type="component" value="Chromosome"/>
</dbReference>
<keyword evidence="1" id="KW-1133">Transmembrane helix</keyword>
<reference evidence="2 3" key="1">
    <citation type="submission" date="2007-08" db="EMBL/GenBank/DDBJ databases">
        <title>Complete sequence of Roseiflexus castenholzii DSM 13941.</title>
        <authorList>
            <consortium name="US DOE Joint Genome Institute"/>
            <person name="Copeland A."/>
            <person name="Lucas S."/>
            <person name="Lapidus A."/>
            <person name="Barry K."/>
            <person name="Glavina del Rio T."/>
            <person name="Dalin E."/>
            <person name="Tice H."/>
            <person name="Pitluck S."/>
            <person name="Thompson L.S."/>
            <person name="Brettin T."/>
            <person name="Bruce D."/>
            <person name="Detter J.C."/>
            <person name="Han C."/>
            <person name="Tapia R."/>
            <person name="Schmutz J."/>
            <person name="Larimer F."/>
            <person name="Land M."/>
            <person name="Hauser L."/>
            <person name="Kyrpides N."/>
            <person name="Mikhailova N."/>
            <person name="Bryant D.A."/>
            <person name="Hanada S."/>
            <person name="Tsukatani Y."/>
            <person name="Richardson P."/>
        </authorList>
    </citation>
    <scope>NUCLEOTIDE SEQUENCE [LARGE SCALE GENOMIC DNA]</scope>
    <source>
        <strain evidence="3">DSM 13941 / HLO8</strain>
    </source>
</reference>
<sequence>MIGRRDETVLHHRRPRSGAEVLRLCRSVALVVLIVALIWMLMPAGVLAQDVVSTPMPTVTPWGGRRGVMPGGAAPLFPYWLAAIPIIAAVIALIVWRTRRAR</sequence>
<evidence type="ECO:0000313" key="3">
    <source>
        <dbReference type="Proteomes" id="UP000000263"/>
    </source>
</evidence>
<feature type="transmembrane region" description="Helical" evidence="1">
    <location>
        <begin position="77"/>
        <end position="96"/>
    </location>
</feature>
<feature type="transmembrane region" description="Helical" evidence="1">
    <location>
        <begin position="21"/>
        <end position="42"/>
    </location>
</feature>
<gene>
    <name evidence="2" type="ordered locus">Rcas_1674</name>
</gene>
<name>A7NJU6_ROSCS</name>
<keyword evidence="1" id="KW-0812">Transmembrane</keyword>
<dbReference type="EMBL" id="CP000804">
    <property type="protein sequence ID" value="ABU57766.1"/>
    <property type="molecule type" value="Genomic_DNA"/>
</dbReference>
<evidence type="ECO:0000313" key="2">
    <source>
        <dbReference type="EMBL" id="ABU57766.1"/>
    </source>
</evidence>
<dbReference type="AlphaFoldDB" id="A7NJU6"/>
<keyword evidence="1" id="KW-0472">Membrane</keyword>
<protein>
    <submittedName>
        <fullName evidence="2">Uncharacterized protein</fullName>
    </submittedName>
</protein>
<organism evidence="2 3">
    <name type="scientific">Roseiflexus castenholzii (strain DSM 13941 / HLO8)</name>
    <dbReference type="NCBI Taxonomy" id="383372"/>
    <lineage>
        <taxon>Bacteria</taxon>
        <taxon>Bacillati</taxon>
        <taxon>Chloroflexota</taxon>
        <taxon>Chloroflexia</taxon>
        <taxon>Chloroflexales</taxon>
        <taxon>Roseiflexineae</taxon>
        <taxon>Roseiflexaceae</taxon>
        <taxon>Roseiflexus</taxon>
    </lineage>
</organism>
<evidence type="ECO:0000256" key="1">
    <source>
        <dbReference type="SAM" id="Phobius"/>
    </source>
</evidence>
<dbReference type="HOGENOM" id="CLU_179335_0_0_0"/>
<proteinExistence type="predicted"/>
<accession>A7NJU6</accession>
<dbReference type="KEGG" id="rca:Rcas_1674"/>